<evidence type="ECO:0000256" key="5">
    <source>
        <dbReference type="ARBA" id="ARBA00022692"/>
    </source>
</evidence>
<proteinExistence type="inferred from homology"/>
<dbReference type="PROSITE" id="PS00217">
    <property type="entry name" value="SUGAR_TRANSPORT_2"/>
    <property type="match status" value="1"/>
</dbReference>
<dbReference type="SUPFAM" id="SSF103473">
    <property type="entry name" value="MFS general substrate transporter"/>
    <property type="match status" value="1"/>
</dbReference>
<dbReference type="PANTHER" id="PTHR43528">
    <property type="entry name" value="ALPHA-KETOGLUTARATE PERMEASE"/>
    <property type="match status" value="1"/>
</dbReference>
<comment type="subcellular location">
    <subcellularLocation>
        <location evidence="1">Cell membrane</location>
        <topology evidence="1">Multi-pass membrane protein</topology>
    </subcellularLocation>
</comment>
<evidence type="ECO:0000256" key="3">
    <source>
        <dbReference type="ARBA" id="ARBA00022448"/>
    </source>
</evidence>
<evidence type="ECO:0000256" key="8">
    <source>
        <dbReference type="ARBA" id="ARBA00023136"/>
    </source>
</evidence>
<protein>
    <recommendedName>
        <fullName evidence="10">Putative proline/betaine transporter</fullName>
    </recommendedName>
</protein>
<keyword evidence="8 12" id="KW-0472">Membrane</keyword>
<feature type="transmembrane region" description="Helical" evidence="12">
    <location>
        <begin position="180"/>
        <end position="202"/>
    </location>
</feature>
<dbReference type="GO" id="GO:0015293">
    <property type="term" value="F:symporter activity"/>
    <property type="evidence" value="ECO:0007669"/>
    <property type="project" value="UniProtKB-KW"/>
</dbReference>
<evidence type="ECO:0000256" key="10">
    <source>
        <dbReference type="ARBA" id="ARBA00039918"/>
    </source>
</evidence>
<dbReference type="AlphaFoldDB" id="A0A4Q7UYH5"/>
<keyword evidence="6" id="KW-0769">Symport</keyword>
<evidence type="ECO:0000256" key="4">
    <source>
        <dbReference type="ARBA" id="ARBA00022475"/>
    </source>
</evidence>
<feature type="domain" description="Major facilitator superfamily (MFS) profile" evidence="13">
    <location>
        <begin position="36"/>
        <end position="451"/>
    </location>
</feature>
<evidence type="ECO:0000256" key="9">
    <source>
        <dbReference type="ARBA" id="ARBA00037295"/>
    </source>
</evidence>
<feature type="transmembrane region" description="Helical" evidence="12">
    <location>
        <begin position="305"/>
        <end position="323"/>
    </location>
</feature>
<name>A0A4Q7UYH5_PSEST</name>
<dbReference type="InterPro" id="IPR051084">
    <property type="entry name" value="H+-coupled_symporters"/>
</dbReference>
<organism evidence="14 15">
    <name type="scientific">Pseudonocardia sediminis</name>
    <dbReference type="NCBI Taxonomy" id="1397368"/>
    <lineage>
        <taxon>Bacteria</taxon>
        <taxon>Bacillati</taxon>
        <taxon>Actinomycetota</taxon>
        <taxon>Actinomycetes</taxon>
        <taxon>Pseudonocardiales</taxon>
        <taxon>Pseudonocardiaceae</taxon>
        <taxon>Pseudonocardia</taxon>
    </lineage>
</organism>
<comment type="caution">
    <text evidence="14">The sequence shown here is derived from an EMBL/GenBank/DDBJ whole genome shotgun (WGS) entry which is preliminary data.</text>
</comment>
<feature type="transmembrane region" description="Helical" evidence="12">
    <location>
        <begin position="79"/>
        <end position="99"/>
    </location>
</feature>
<keyword evidence="4" id="KW-1003">Cell membrane</keyword>
<keyword evidence="7 12" id="KW-1133">Transmembrane helix</keyword>
<feature type="transmembrane region" description="Helical" evidence="12">
    <location>
        <begin position="208"/>
        <end position="227"/>
    </location>
</feature>
<dbReference type="GO" id="GO:0005886">
    <property type="term" value="C:plasma membrane"/>
    <property type="evidence" value="ECO:0007669"/>
    <property type="project" value="UniProtKB-SubCell"/>
</dbReference>
<dbReference type="Pfam" id="PF07690">
    <property type="entry name" value="MFS_1"/>
    <property type="match status" value="1"/>
</dbReference>
<dbReference type="InterPro" id="IPR020846">
    <property type="entry name" value="MFS_dom"/>
</dbReference>
<sequence>MTHDPSPVVGVPATGNTQSGTLEPGHVAGPAEQRRVAAACVIGNFVEYFDFAIYGFFAAAIGATFFPGGSASTQLLQSLAVFGVAYVMRPLGGLVFGVIGDRAGRRASLSISIGVMGAATALIGLLPGYATIGIAAPLLLVLLRCVQGLSVGGEWGASSAYLIETAPPGRRGVRGSYPSMAAALGLLAGSLLALVFGLLLTPEALTTWGWRVPFLIAAPLALLGLWIRRRLEDTPVFAEIERRRAAEQADVPRARFRDAVRRDHAKALLVTFSFSWICGVGLYYLGSYVVNFLASTVELPRVQAVLLTGLALAVYAGLCPLAGRASDRFGRRRTVLFGCIGHAVLGIPMFMLMATGNAVAIVVALLLFGIVQAPINANTSLILIELFPAATRLTSGSLGFNLGVGPPSGFGPLVAAALVVGTGLDYSPGFFLAGVALVCGLVLFALLPETAGRNLLADTDATQDTRPARPATTTTGI</sequence>
<accession>A0A4Q7UYH5</accession>
<keyword evidence="3" id="KW-0813">Transport</keyword>
<dbReference type="InterPro" id="IPR011701">
    <property type="entry name" value="MFS"/>
</dbReference>
<reference evidence="14 15" key="1">
    <citation type="submission" date="2019-02" db="EMBL/GenBank/DDBJ databases">
        <title>Sequencing the genomes of 1000 actinobacteria strains.</title>
        <authorList>
            <person name="Klenk H.-P."/>
        </authorList>
    </citation>
    <scope>NUCLEOTIDE SEQUENCE [LARGE SCALE GENOMIC DNA]</scope>
    <source>
        <strain evidence="14 15">DSM 45779</strain>
    </source>
</reference>
<dbReference type="PROSITE" id="PS50850">
    <property type="entry name" value="MFS"/>
    <property type="match status" value="1"/>
</dbReference>
<keyword evidence="15" id="KW-1185">Reference proteome</keyword>
<dbReference type="PANTHER" id="PTHR43528:SF1">
    <property type="entry name" value="ALPHA-KETOGLUTARATE PERMEASE"/>
    <property type="match status" value="1"/>
</dbReference>
<feature type="region of interest" description="Disordered" evidence="11">
    <location>
        <begin position="1"/>
        <end position="27"/>
    </location>
</feature>
<evidence type="ECO:0000313" key="15">
    <source>
        <dbReference type="Proteomes" id="UP000291591"/>
    </source>
</evidence>
<dbReference type="InterPro" id="IPR036259">
    <property type="entry name" value="MFS_trans_sf"/>
</dbReference>
<comment type="similarity">
    <text evidence="2">Belongs to the major facilitator superfamily. Metabolite:H+ Symporter (MHS) family (TC 2.A.1.6) family.</text>
</comment>
<dbReference type="FunFam" id="1.20.1250.20:FF:000001">
    <property type="entry name" value="Dicarboxylate MFS transporter"/>
    <property type="match status" value="1"/>
</dbReference>
<feature type="transmembrane region" description="Helical" evidence="12">
    <location>
        <begin position="51"/>
        <end position="67"/>
    </location>
</feature>
<evidence type="ECO:0000313" key="14">
    <source>
        <dbReference type="EMBL" id="RZT87122.1"/>
    </source>
</evidence>
<feature type="transmembrane region" description="Helical" evidence="12">
    <location>
        <begin position="335"/>
        <end position="354"/>
    </location>
</feature>
<feature type="transmembrane region" description="Helical" evidence="12">
    <location>
        <begin position="426"/>
        <end position="447"/>
    </location>
</feature>
<dbReference type="Gene3D" id="1.20.1250.20">
    <property type="entry name" value="MFS general substrate transporter like domains"/>
    <property type="match status" value="2"/>
</dbReference>
<feature type="transmembrane region" description="Helical" evidence="12">
    <location>
        <begin position="360"/>
        <end position="386"/>
    </location>
</feature>
<evidence type="ECO:0000256" key="12">
    <source>
        <dbReference type="SAM" id="Phobius"/>
    </source>
</evidence>
<evidence type="ECO:0000256" key="6">
    <source>
        <dbReference type="ARBA" id="ARBA00022847"/>
    </source>
</evidence>
<feature type="transmembrane region" description="Helical" evidence="12">
    <location>
        <begin position="267"/>
        <end position="285"/>
    </location>
</feature>
<evidence type="ECO:0000256" key="7">
    <source>
        <dbReference type="ARBA" id="ARBA00022989"/>
    </source>
</evidence>
<dbReference type="InterPro" id="IPR005829">
    <property type="entry name" value="Sugar_transporter_CS"/>
</dbReference>
<dbReference type="PROSITE" id="PS00216">
    <property type="entry name" value="SUGAR_TRANSPORT_1"/>
    <property type="match status" value="1"/>
</dbReference>
<evidence type="ECO:0000256" key="11">
    <source>
        <dbReference type="SAM" id="MobiDB-lite"/>
    </source>
</evidence>
<dbReference type="EMBL" id="SHKL01000001">
    <property type="protein sequence ID" value="RZT87122.1"/>
    <property type="molecule type" value="Genomic_DNA"/>
</dbReference>
<dbReference type="RefSeq" id="WP_165438412.1">
    <property type="nucleotide sequence ID" value="NZ_SHKL01000001.1"/>
</dbReference>
<gene>
    <name evidence="14" type="ORF">EV383_4030</name>
</gene>
<evidence type="ECO:0000259" key="13">
    <source>
        <dbReference type="PROSITE" id="PS50850"/>
    </source>
</evidence>
<keyword evidence="5 12" id="KW-0812">Transmembrane</keyword>
<dbReference type="Proteomes" id="UP000291591">
    <property type="component" value="Unassembled WGS sequence"/>
</dbReference>
<feature type="transmembrane region" description="Helical" evidence="12">
    <location>
        <begin position="398"/>
        <end position="420"/>
    </location>
</feature>
<evidence type="ECO:0000256" key="2">
    <source>
        <dbReference type="ARBA" id="ARBA00008240"/>
    </source>
</evidence>
<comment type="function">
    <text evidence="9">May be a proton symporter involved in the uptake of osmolytes such as proline and glycine betaine.</text>
</comment>
<evidence type="ECO:0000256" key="1">
    <source>
        <dbReference type="ARBA" id="ARBA00004651"/>
    </source>
</evidence>
<feature type="transmembrane region" description="Helical" evidence="12">
    <location>
        <begin position="111"/>
        <end position="143"/>
    </location>
</feature>